<evidence type="ECO:0000256" key="6">
    <source>
        <dbReference type="ARBA" id="ARBA00035043"/>
    </source>
</evidence>
<dbReference type="PRINTS" id="PR00421">
    <property type="entry name" value="THIOREDOXIN"/>
</dbReference>
<dbReference type="InterPro" id="IPR001623">
    <property type="entry name" value="DnaJ_domain"/>
</dbReference>
<dbReference type="PROSITE" id="PS51352">
    <property type="entry name" value="THIOREDOXIN_2"/>
    <property type="match status" value="4"/>
</dbReference>
<evidence type="ECO:0000259" key="9">
    <source>
        <dbReference type="PROSITE" id="PS51352"/>
    </source>
</evidence>
<dbReference type="CDD" id="cd03004">
    <property type="entry name" value="PDI_a_ERdj5_C"/>
    <property type="match status" value="1"/>
</dbReference>
<feature type="domain" description="Thioredoxin" evidence="9">
    <location>
        <begin position="114"/>
        <end position="233"/>
    </location>
</feature>
<dbReference type="InterPro" id="IPR036249">
    <property type="entry name" value="Thioredoxin-like_sf"/>
</dbReference>
<dbReference type="PROSITE" id="PS50076">
    <property type="entry name" value="DNAJ_2"/>
    <property type="match status" value="1"/>
</dbReference>
<dbReference type="EMBL" id="JAZGQO010000021">
    <property type="protein sequence ID" value="KAK6166048.1"/>
    <property type="molecule type" value="Genomic_DNA"/>
</dbReference>
<feature type="domain" description="Thioredoxin" evidence="9">
    <location>
        <begin position="439"/>
        <end position="539"/>
    </location>
</feature>
<dbReference type="Pfam" id="PF00085">
    <property type="entry name" value="Thioredoxin"/>
    <property type="match status" value="4"/>
</dbReference>
<keyword evidence="7" id="KW-0732">Signal</keyword>
<dbReference type="GO" id="GO:0015035">
    <property type="term" value="F:protein-disulfide reductase activity"/>
    <property type="evidence" value="ECO:0007669"/>
    <property type="project" value="TreeGrafter"/>
</dbReference>
<dbReference type="GO" id="GO:0005788">
    <property type="term" value="C:endoplasmic reticulum lumen"/>
    <property type="evidence" value="ECO:0007669"/>
    <property type="project" value="TreeGrafter"/>
</dbReference>
<evidence type="ECO:0000256" key="7">
    <source>
        <dbReference type="SAM" id="SignalP"/>
    </source>
</evidence>
<evidence type="ECO:0000313" key="11">
    <source>
        <dbReference type="Proteomes" id="UP001347796"/>
    </source>
</evidence>
<proteinExistence type="predicted"/>
<keyword evidence="4" id="KW-0072">Autophagy</keyword>
<dbReference type="InterPro" id="IPR052460">
    <property type="entry name" value="ER_disulfide_reductase"/>
</dbReference>
<dbReference type="SMART" id="SM00271">
    <property type="entry name" value="DnaJ"/>
    <property type="match status" value="1"/>
</dbReference>
<protein>
    <recommendedName>
        <fullName evidence="2">DnaJ homolog subfamily C member 10</fullName>
    </recommendedName>
    <alternativeName>
        <fullName evidence="3">DnaJ homolog subfamily C member 16</fullName>
    </alternativeName>
    <alternativeName>
        <fullName evidence="6">Endoplasmic reticulum DNA J domain-containing protein 8</fullName>
    </alternativeName>
</protein>
<accession>A0AAN8G661</accession>
<evidence type="ECO:0000256" key="4">
    <source>
        <dbReference type="ARBA" id="ARBA00023006"/>
    </source>
</evidence>
<dbReference type="InterPro" id="IPR013766">
    <property type="entry name" value="Thioredoxin_domain"/>
</dbReference>
<dbReference type="PANTHER" id="PTHR44340">
    <property type="entry name" value="DNAJ HOMOLOG SUBFAMILY C MEMBER 10"/>
    <property type="match status" value="1"/>
</dbReference>
<organism evidence="10 11">
    <name type="scientific">Patella caerulea</name>
    <name type="common">Rayed Mediterranean limpet</name>
    <dbReference type="NCBI Taxonomy" id="87958"/>
    <lineage>
        <taxon>Eukaryota</taxon>
        <taxon>Metazoa</taxon>
        <taxon>Spiralia</taxon>
        <taxon>Lophotrochozoa</taxon>
        <taxon>Mollusca</taxon>
        <taxon>Gastropoda</taxon>
        <taxon>Patellogastropoda</taxon>
        <taxon>Patelloidea</taxon>
        <taxon>Patellidae</taxon>
        <taxon>Patella</taxon>
    </lineage>
</organism>
<dbReference type="Gene3D" id="1.10.287.110">
    <property type="entry name" value="DnaJ domain"/>
    <property type="match status" value="1"/>
</dbReference>
<comment type="function">
    <text evidence="5">Plays an important role in regulating the size of autophagosomes during the formation process.</text>
</comment>
<dbReference type="PRINTS" id="PR00625">
    <property type="entry name" value="JDOMAIN"/>
</dbReference>
<dbReference type="GO" id="GO:0005789">
    <property type="term" value="C:endoplasmic reticulum membrane"/>
    <property type="evidence" value="ECO:0007669"/>
    <property type="project" value="UniProtKB-SubCell"/>
</dbReference>
<sequence length="792" mass="91970">MKMHILSSVKSSWNKARVHFLCCLLFLHLVVAEDFYQLLSISRSASTKEIRKAFKKLAITMHPDKNQDDAKAHEKFIRINRAYEVLKDDKLRKKYDMHGEEGLKDDFQRGRHYESWQWYQENFGIYDDDPEIITLNKEDFEQSVEGTDDIWFINYYSPQCSHCHQLAPDWRELAKEVEGVIRIGAINCADDWQLCQMQGIRSYPSLVLYPEREKYYGDRSVHTLVKYVMKHVKVRHNELWSGNFNYLVNGESDEVESDLPWLISFCGEGGDCLESMTCLKLASMLHELVNVGHVDCYSSGDICEKLGVEYGIYFYEAGQVKKHKGTEIASLVAQEIELIVLSQLPDVNSLDEKTLQSILTNKNTGQDENWLVQFTDMDESSGLELRKLPAMLREFYIGQVNCRVLSKLCETLHLNKFPTILVFKQNGGYETFYGRMTAHDIAAFARDSASTPMENLGPSDFPQRVVDSRDPWFVDFFAPWCPPCMRLLPEFKKAARDYGDNVNFGTVDCTIHDKLCSTYNIRSYPTTIFYNQSKPIQYKGHHHADAMVEFLQDTMNPPVIILNKESFNRLVKNKQSDEIWLVDFYAPWCGPCMQLAPEWRRLAKMLKSTKGVHVAEVDCQENSEVCRQEHINSYPTMRLFPMGTTNTAKFHMYNGWHRDATSLRAWVYEYLPSKVTTLSRNSFREKILKSAEPWIVDFYAPWCGHCQTFKPEFEKVAERLEGIARAGKVDCQQNQHLCHEASITGYPTVRFYKGSVNNQQQYPSGWDIDSQDAETIIEFVHDNRRRRNKDEL</sequence>
<dbReference type="FunFam" id="3.40.30.10:FF:000087">
    <property type="entry name" value="DnaJ homolog subfamily C member 10"/>
    <property type="match status" value="1"/>
</dbReference>
<dbReference type="GO" id="GO:0051787">
    <property type="term" value="F:misfolded protein binding"/>
    <property type="evidence" value="ECO:0007669"/>
    <property type="project" value="TreeGrafter"/>
</dbReference>
<feature type="domain" description="J" evidence="8">
    <location>
        <begin position="34"/>
        <end position="99"/>
    </location>
</feature>
<feature type="domain" description="Thioredoxin" evidence="9">
    <location>
        <begin position="541"/>
        <end position="672"/>
    </location>
</feature>
<dbReference type="GO" id="GO:0016671">
    <property type="term" value="F:oxidoreductase activity, acting on a sulfur group of donors, disulfide as acceptor"/>
    <property type="evidence" value="ECO:0007669"/>
    <property type="project" value="TreeGrafter"/>
</dbReference>
<evidence type="ECO:0000256" key="2">
    <source>
        <dbReference type="ARBA" id="ARBA00020920"/>
    </source>
</evidence>
<dbReference type="CDD" id="cd06257">
    <property type="entry name" value="DnaJ"/>
    <property type="match status" value="1"/>
</dbReference>
<comment type="subcellular location">
    <subcellularLocation>
        <location evidence="1">Endoplasmic reticulum membrane</location>
        <topology evidence="1">Single-pass type IV membrane protein</topology>
    </subcellularLocation>
</comment>
<dbReference type="GO" id="GO:0036498">
    <property type="term" value="P:IRE1-mediated unfolded protein response"/>
    <property type="evidence" value="ECO:0007669"/>
    <property type="project" value="TreeGrafter"/>
</dbReference>
<evidence type="ECO:0000313" key="10">
    <source>
        <dbReference type="EMBL" id="KAK6166048.1"/>
    </source>
</evidence>
<name>A0AAN8G661_PATCE</name>
<evidence type="ECO:0000259" key="8">
    <source>
        <dbReference type="PROSITE" id="PS50076"/>
    </source>
</evidence>
<dbReference type="PROSITE" id="PS00194">
    <property type="entry name" value="THIOREDOXIN_1"/>
    <property type="match status" value="3"/>
</dbReference>
<dbReference type="InterPro" id="IPR017937">
    <property type="entry name" value="Thioredoxin_CS"/>
</dbReference>
<dbReference type="GO" id="GO:0006914">
    <property type="term" value="P:autophagy"/>
    <property type="evidence" value="ECO:0007669"/>
    <property type="project" value="UniProtKB-KW"/>
</dbReference>
<feature type="chain" id="PRO_5042911754" description="DnaJ homolog subfamily C member 10" evidence="7">
    <location>
        <begin position="33"/>
        <end position="792"/>
    </location>
</feature>
<dbReference type="PANTHER" id="PTHR44340:SF1">
    <property type="entry name" value="DNAJ HOMOLOG SUBFAMILY C MEMBER 10"/>
    <property type="match status" value="1"/>
</dbReference>
<dbReference type="Gene3D" id="3.40.30.10">
    <property type="entry name" value="Glutaredoxin"/>
    <property type="match status" value="6"/>
</dbReference>
<comment type="caution">
    <text evidence="10">The sequence shown here is derived from an EMBL/GenBank/DDBJ whole genome shotgun (WGS) entry which is preliminary data.</text>
</comment>
<evidence type="ECO:0000256" key="1">
    <source>
        <dbReference type="ARBA" id="ARBA00004163"/>
    </source>
</evidence>
<evidence type="ECO:0000256" key="5">
    <source>
        <dbReference type="ARBA" id="ARBA00035002"/>
    </source>
</evidence>
<dbReference type="InterPro" id="IPR035674">
    <property type="entry name" value="ERdj5_TRX_C"/>
</dbReference>
<dbReference type="Pfam" id="PF00226">
    <property type="entry name" value="DnaJ"/>
    <property type="match status" value="1"/>
</dbReference>
<reference evidence="10 11" key="1">
    <citation type="submission" date="2024-01" db="EMBL/GenBank/DDBJ databases">
        <title>The genome of the rayed Mediterranean limpet Patella caerulea (Linnaeus, 1758).</title>
        <authorList>
            <person name="Anh-Thu Weber A."/>
            <person name="Halstead-Nussloch G."/>
        </authorList>
    </citation>
    <scope>NUCLEOTIDE SEQUENCE [LARGE SCALE GENOMIC DNA]</scope>
    <source>
        <strain evidence="10">AATW-2023a</strain>
        <tissue evidence="10">Whole specimen</tissue>
    </source>
</reference>
<keyword evidence="11" id="KW-1185">Reference proteome</keyword>
<dbReference type="FunFam" id="1.10.287.110:FF:000029">
    <property type="entry name" value="DnaJ homolog subfamily C member 10"/>
    <property type="match status" value="1"/>
</dbReference>
<dbReference type="SUPFAM" id="SSF52833">
    <property type="entry name" value="Thioredoxin-like"/>
    <property type="match status" value="5"/>
</dbReference>
<dbReference type="Proteomes" id="UP001347796">
    <property type="component" value="Unassembled WGS sequence"/>
</dbReference>
<evidence type="ECO:0000256" key="3">
    <source>
        <dbReference type="ARBA" id="ARBA00020921"/>
    </source>
</evidence>
<feature type="domain" description="Thioredoxin" evidence="9">
    <location>
        <begin position="674"/>
        <end position="792"/>
    </location>
</feature>
<dbReference type="InterPro" id="IPR018253">
    <property type="entry name" value="DnaJ_domain_CS"/>
</dbReference>
<dbReference type="PROSITE" id="PS00636">
    <property type="entry name" value="DNAJ_1"/>
    <property type="match status" value="1"/>
</dbReference>
<feature type="signal peptide" evidence="7">
    <location>
        <begin position="1"/>
        <end position="32"/>
    </location>
</feature>
<gene>
    <name evidence="10" type="ORF">SNE40_022832</name>
</gene>
<dbReference type="InterPro" id="IPR036869">
    <property type="entry name" value="J_dom_sf"/>
</dbReference>
<dbReference type="AlphaFoldDB" id="A0AAN8G661"/>